<dbReference type="AlphaFoldDB" id="A0ABD1I629"/>
<dbReference type="InterPro" id="IPR017451">
    <property type="entry name" value="F-box-assoc_interact_dom"/>
</dbReference>
<sequence>MEPDFFTDLPLELITNILSRLFVRSIAISKCVCRSWLDALNSDDFADSHFSKSGPALAVLMPARIQIIDLRKRHRRRHTPLINSNFPHRASITGAADGLLLLTSFPETIYVCNPIARQYAELCNPPPSQFGTPAMYGFGATKCKKYKVVRITPESDCHVYTLGTEEMWRRVESETSFKYKYGGRSFGAFLNGNLHWMVLSDSDGRPWISCFDVETERFSTLSAPASYGSLSCLRDCLCLFDNRWYNGPAIWMMKEYGVEKSWTKEYVLRASPCFGCSYEFVYAIKVFKNGDILMLRDLEFLFYYSSEKKSSYELGAIHRGGEDEYINAILVTPTFRTLQTLGIENVTSF</sequence>
<dbReference type="Gene3D" id="1.20.1280.50">
    <property type="match status" value="1"/>
</dbReference>
<dbReference type="SMART" id="SM00256">
    <property type="entry name" value="FBOX"/>
    <property type="match status" value="1"/>
</dbReference>
<accession>A0ABD1I629</accession>
<evidence type="ECO:0000313" key="3">
    <source>
        <dbReference type="Proteomes" id="UP001567538"/>
    </source>
</evidence>
<dbReference type="InterPro" id="IPR050796">
    <property type="entry name" value="SCF_F-box_component"/>
</dbReference>
<dbReference type="PANTHER" id="PTHR31672:SF13">
    <property type="entry name" value="F-BOX PROTEIN CPR30-LIKE"/>
    <property type="match status" value="1"/>
</dbReference>
<evidence type="ECO:0000313" key="2">
    <source>
        <dbReference type="EMBL" id="KAL1563399.1"/>
    </source>
</evidence>
<dbReference type="InterPro" id="IPR001810">
    <property type="entry name" value="F-box_dom"/>
</dbReference>
<keyword evidence="3" id="KW-1185">Reference proteome</keyword>
<dbReference type="Proteomes" id="UP001567538">
    <property type="component" value="Unassembled WGS sequence"/>
</dbReference>
<name>A0ABD1I629_SALDI</name>
<protein>
    <submittedName>
        <fullName evidence="2">F-box protein CPR1-like</fullName>
    </submittedName>
</protein>
<reference evidence="2 3" key="1">
    <citation type="submission" date="2024-06" db="EMBL/GenBank/DDBJ databases">
        <title>A chromosome level genome sequence of Diviner's sage (Salvia divinorum).</title>
        <authorList>
            <person name="Ford S.A."/>
            <person name="Ro D.-K."/>
            <person name="Ness R.W."/>
            <person name="Phillips M.A."/>
        </authorList>
    </citation>
    <scope>NUCLEOTIDE SEQUENCE [LARGE SCALE GENOMIC DNA]</scope>
    <source>
        <strain evidence="2">SAF-2024a</strain>
        <tissue evidence="2">Leaf</tissue>
    </source>
</reference>
<gene>
    <name evidence="2" type="ORF">AAHA92_05869</name>
</gene>
<evidence type="ECO:0000259" key="1">
    <source>
        <dbReference type="PROSITE" id="PS50181"/>
    </source>
</evidence>
<dbReference type="PROSITE" id="PS50181">
    <property type="entry name" value="FBOX"/>
    <property type="match status" value="1"/>
</dbReference>
<feature type="domain" description="F-box" evidence="1">
    <location>
        <begin position="3"/>
        <end position="53"/>
    </location>
</feature>
<dbReference type="InterPro" id="IPR036047">
    <property type="entry name" value="F-box-like_dom_sf"/>
</dbReference>
<dbReference type="Pfam" id="PF07734">
    <property type="entry name" value="FBA_1"/>
    <property type="match status" value="1"/>
</dbReference>
<organism evidence="2 3">
    <name type="scientific">Salvia divinorum</name>
    <name type="common">Maria pastora</name>
    <name type="synonym">Diviner's sage</name>
    <dbReference type="NCBI Taxonomy" id="28513"/>
    <lineage>
        <taxon>Eukaryota</taxon>
        <taxon>Viridiplantae</taxon>
        <taxon>Streptophyta</taxon>
        <taxon>Embryophyta</taxon>
        <taxon>Tracheophyta</taxon>
        <taxon>Spermatophyta</taxon>
        <taxon>Magnoliopsida</taxon>
        <taxon>eudicotyledons</taxon>
        <taxon>Gunneridae</taxon>
        <taxon>Pentapetalae</taxon>
        <taxon>asterids</taxon>
        <taxon>lamiids</taxon>
        <taxon>Lamiales</taxon>
        <taxon>Lamiaceae</taxon>
        <taxon>Nepetoideae</taxon>
        <taxon>Mentheae</taxon>
        <taxon>Salviinae</taxon>
        <taxon>Salvia</taxon>
        <taxon>Salvia subgen. Calosphace</taxon>
    </lineage>
</organism>
<dbReference type="EMBL" id="JBEAFC010000003">
    <property type="protein sequence ID" value="KAL1563399.1"/>
    <property type="molecule type" value="Genomic_DNA"/>
</dbReference>
<dbReference type="Pfam" id="PF00646">
    <property type="entry name" value="F-box"/>
    <property type="match status" value="1"/>
</dbReference>
<dbReference type="SUPFAM" id="SSF81383">
    <property type="entry name" value="F-box domain"/>
    <property type="match status" value="1"/>
</dbReference>
<dbReference type="PANTHER" id="PTHR31672">
    <property type="entry name" value="BNACNNG10540D PROTEIN"/>
    <property type="match status" value="1"/>
</dbReference>
<proteinExistence type="predicted"/>
<dbReference type="InterPro" id="IPR006527">
    <property type="entry name" value="F-box-assoc_dom_typ1"/>
</dbReference>
<dbReference type="NCBIfam" id="TIGR01640">
    <property type="entry name" value="F_box_assoc_1"/>
    <property type="match status" value="1"/>
</dbReference>
<comment type="caution">
    <text evidence="2">The sequence shown here is derived from an EMBL/GenBank/DDBJ whole genome shotgun (WGS) entry which is preliminary data.</text>
</comment>